<comment type="caution">
    <text evidence="1">The sequence shown here is derived from an EMBL/GenBank/DDBJ whole genome shotgun (WGS) entry which is preliminary data.</text>
</comment>
<evidence type="ECO:0000313" key="2">
    <source>
        <dbReference type="Proteomes" id="UP000005510"/>
    </source>
</evidence>
<dbReference type="HOGENOM" id="CLU_3082820_0_0_10"/>
<name>B7B7G1_9BACT</name>
<sequence length="52" mass="6174">MINHKKPIPSNKRFEIAGRGTAETAIQKFYDYITKKQPNYLQFVRECIYLLP</sequence>
<dbReference type="STRING" id="537006.PRABACTJOHN_00959"/>
<gene>
    <name evidence="1" type="ORF">PRABACTJOHN_00959</name>
</gene>
<dbReference type="Proteomes" id="UP000005510">
    <property type="component" value="Unassembled WGS sequence"/>
</dbReference>
<proteinExistence type="predicted"/>
<protein>
    <submittedName>
        <fullName evidence="1">Uncharacterized protein</fullName>
    </submittedName>
</protein>
<dbReference type="AlphaFoldDB" id="B7B7G1"/>
<reference evidence="1 2" key="1">
    <citation type="submission" date="2008-10" db="EMBL/GenBank/DDBJ databases">
        <title>Draft genome sequence of Parabacteroides johnsonii (DSM 18315).</title>
        <authorList>
            <person name="Sudarsanam P."/>
            <person name="Ley R."/>
            <person name="Guruge J."/>
            <person name="Turnbaugh P.J."/>
            <person name="Mahowald M."/>
            <person name="Liep D."/>
            <person name="Gordon J."/>
        </authorList>
    </citation>
    <scope>NUCLEOTIDE SEQUENCE [LARGE SCALE GENOMIC DNA]</scope>
    <source>
        <strain evidence="1 2">DSM 18315</strain>
    </source>
</reference>
<organism evidence="1 2">
    <name type="scientific">Parabacteroides johnsonii DSM 18315</name>
    <dbReference type="NCBI Taxonomy" id="537006"/>
    <lineage>
        <taxon>Bacteria</taxon>
        <taxon>Pseudomonadati</taxon>
        <taxon>Bacteroidota</taxon>
        <taxon>Bacteroidia</taxon>
        <taxon>Bacteroidales</taxon>
        <taxon>Tannerellaceae</taxon>
        <taxon>Parabacteroides</taxon>
    </lineage>
</organism>
<accession>B7B7G1</accession>
<dbReference type="EMBL" id="ABYH01000064">
    <property type="protein sequence ID" value="EEC97638.1"/>
    <property type="molecule type" value="Genomic_DNA"/>
</dbReference>
<evidence type="ECO:0000313" key="1">
    <source>
        <dbReference type="EMBL" id="EEC97638.1"/>
    </source>
</evidence>
<reference evidence="1 2" key="2">
    <citation type="submission" date="2008-10" db="EMBL/GenBank/DDBJ databases">
        <authorList>
            <person name="Fulton L."/>
            <person name="Clifton S."/>
            <person name="Fulton B."/>
            <person name="Xu J."/>
            <person name="Minx P."/>
            <person name="Pepin K.H."/>
            <person name="Johnson M."/>
            <person name="Bhonagiri V."/>
            <person name="Nash W.E."/>
            <person name="Mardis E.R."/>
            <person name="Wilson R.K."/>
        </authorList>
    </citation>
    <scope>NUCLEOTIDE SEQUENCE [LARGE SCALE GENOMIC DNA]</scope>
    <source>
        <strain evidence="1 2">DSM 18315</strain>
    </source>
</reference>